<gene>
    <name evidence="2" type="ORF">BCR41DRAFT_348890</name>
</gene>
<keyword evidence="3" id="KW-1185">Reference proteome</keyword>
<dbReference type="GeneID" id="33565221"/>
<evidence type="ECO:0000313" key="3">
    <source>
        <dbReference type="Proteomes" id="UP000193648"/>
    </source>
</evidence>
<dbReference type="AlphaFoldDB" id="A0A1Y2GVC9"/>
<sequence>MRHNMRRGSAPYQYHYHQREAMAIIESRLSRPAVPQPPSTSSRFLSVGPSDGAHSPAMSSSSRSSPGHEPSSSLHQALGQSNPLAYSQRRMSQPHSSSDSSKRIYSQAPPAILEFSDPLYDHGRRISGPEEFSREQCEKYEKLNVDAMISQHHSSTNANFLPYSLNIPYCQQQEQQERHQRQGRGLSYGQSSPALSALRAVQS</sequence>
<evidence type="ECO:0000313" key="2">
    <source>
        <dbReference type="EMBL" id="ORZ25009.1"/>
    </source>
</evidence>
<reference evidence="2 3" key="1">
    <citation type="submission" date="2016-07" db="EMBL/GenBank/DDBJ databases">
        <title>Pervasive Adenine N6-methylation of Active Genes in Fungi.</title>
        <authorList>
            <consortium name="DOE Joint Genome Institute"/>
            <person name="Mondo S.J."/>
            <person name="Dannebaum R.O."/>
            <person name="Kuo R.C."/>
            <person name="Labutti K."/>
            <person name="Haridas S."/>
            <person name="Kuo A."/>
            <person name="Salamov A."/>
            <person name="Ahrendt S.R."/>
            <person name="Lipzen A."/>
            <person name="Sullivan W."/>
            <person name="Andreopoulos W.B."/>
            <person name="Clum A."/>
            <person name="Lindquist E."/>
            <person name="Daum C."/>
            <person name="Ramamoorthy G.K."/>
            <person name="Gryganskyi A."/>
            <person name="Culley D."/>
            <person name="Magnuson J.K."/>
            <person name="James T.Y."/>
            <person name="O'Malley M.A."/>
            <person name="Stajich J.E."/>
            <person name="Spatafora J.W."/>
            <person name="Visel A."/>
            <person name="Grigoriev I.V."/>
        </authorList>
    </citation>
    <scope>NUCLEOTIDE SEQUENCE [LARGE SCALE GENOMIC DNA]</scope>
    <source>
        <strain evidence="2 3">NRRL 3116</strain>
    </source>
</reference>
<feature type="region of interest" description="Disordered" evidence="1">
    <location>
        <begin position="31"/>
        <end position="79"/>
    </location>
</feature>
<dbReference type="InParanoid" id="A0A1Y2GVC9"/>
<accession>A0A1Y2GVC9</accession>
<organism evidence="2 3">
    <name type="scientific">Lobosporangium transversale</name>
    <dbReference type="NCBI Taxonomy" id="64571"/>
    <lineage>
        <taxon>Eukaryota</taxon>
        <taxon>Fungi</taxon>
        <taxon>Fungi incertae sedis</taxon>
        <taxon>Mucoromycota</taxon>
        <taxon>Mortierellomycotina</taxon>
        <taxon>Mortierellomycetes</taxon>
        <taxon>Mortierellales</taxon>
        <taxon>Mortierellaceae</taxon>
        <taxon>Lobosporangium</taxon>
    </lineage>
</organism>
<dbReference type="Proteomes" id="UP000193648">
    <property type="component" value="Unassembled WGS sequence"/>
</dbReference>
<comment type="caution">
    <text evidence="2">The sequence shown here is derived from an EMBL/GenBank/DDBJ whole genome shotgun (WGS) entry which is preliminary data.</text>
</comment>
<feature type="non-terminal residue" evidence="2">
    <location>
        <position position="203"/>
    </location>
</feature>
<feature type="compositionally biased region" description="Low complexity" evidence="1">
    <location>
        <begin position="55"/>
        <end position="73"/>
    </location>
</feature>
<dbReference type="RefSeq" id="XP_021883990.1">
    <property type="nucleotide sequence ID" value="XM_022023377.1"/>
</dbReference>
<name>A0A1Y2GVC9_9FUNG</name>
<dbReference type="EMBL" id="MCFF01000008">
    <property type="protein sequence ID" value="ORZ25009.1"/>
    <property type="molecule type" value="Genomic_DNA"/>
</dbReference>
<feature type="region of interest" description="Disordered" evidence="1">
    <location>
        <begin position="172"/>
        <end position="203"/>
    </location>
</feature>
<protein>
    <submittedName>
        <fullName evidence="2">Uncharacterized protein</fullName>
    </submittedName>
</protein>
<evidence type="ECO:0000256" key="1">
    <source>
        <dbReference type="SAM" id="MobiDB-lite"/>
    </source>
</evidence>
<proteinExistence type="predicted"/>